<gene>
    <name evidence="1" type="ORF">TPC1_30225</name>
</gene>
<organism evidence="1">
    <name type="scientific">Trepomonas sp. PC1</name>
    <dbReference type="NCBI Taxonomy" id="1076344"/>
    <lineage>
        <taxon>Eukaryota</taxon>
        <taxon>Metamonada</taxon>
        <taxon>Diplomonadida</taxon>
        <taxon>Hexamitidae</taxon>
        <taxon>Hexamitinae</taxon>
        <taxon>Trepomonas</taxon>
    </lineage>
</organism>
<dbReference type="EMBL" id="GDID01006326">
    <property type="protein sequence ID" value="JAP90280.1"/>
    <property type="molecule type" value="Transcribed_RNA"/>
</dbReference>
<reference evidence="1" key="1">
    <citation type="submission" date="2015-07" db="EMBL/GenBank/DDBJ databases">
        <title>Adaptation to a free-living lifestyle via gene acquisitions in the diplomonad Trepomonas sp. PC1.</title>
        <authorList>
            <person name="Xu F."/>
            <person name="Jerlstrom-Hultqvist J."/>
            <person name="Kolisko M."/>
            <person name="Simpson A.G.B."/>
            <person name="Roger A.J."/>
            <person name="Svard S.G."/>
            <person name="Andersson J.O."/>
        </authorList>
    </citation>
    <scope>NUCLEOTIDE SEQUENCE</scope>
    <source>
        <strain evidence="1">PC1</strain>
    </source>
</reference>
<name>A0A146K016_9EUKA</name>
<evidence type="ECO:0000313" key="1">
    <source>
        <dbReference type="EMBL" id="JAP90280.1"/>
    </source>
</evidence>
<accession>A0A146K016</accession>
<proteinExistence type="predicted"/>
<feature type="non-terminal residue" evidence="1">
    <location>
        <position position="1"/>
    </location>
</feature>
<dbReference type="AlphaFoldDB" id="A0A146K016"/>
<sequence length="795" mass="91625">YFDLGGKFICRQTCLPEEIIYQLLNDEYVCVRIGDSISNYNELKDLLYIPNNSNFIQICDLYYQTLNIGNYCADEFNCTDLILQIQQNNFTCAENEQDTIFSTLNVSDTLWLFDVTDNLYKPVDKCSSEGCVLNNICQVTCTSKYCDFGLAFSYRSGFVCKDEQCRDYLTINLTRNSQICLSQSCEAFNVSLADNQFACISDIQQLSIFNETKNQIWNQSEPYSLISVLECDYSGCIHSLLCQQQCEEPYCDLGLYPIYSKDGMSCNDSCSNLEYNLSLQLSRCQSHSCSFYSVVFDYPTYLCLEDINDVKSFNITNNQIWYETSSQVYNPVSSCFYDGCISDLICSLDCSFKSTCSELLLPIYSDDGMYCNVSCSYPEYNLSTFENICKNSSCTDYNFIFDYKNISCVSEMEIIFQNNQTSTLFWNQTDLLNFQESDPKCLLQSCVSQNLCQFCSPEDPKCDLGRLEMIFENNSYFNCSDQLIENCNGSVQKVTNISFSCSEQQINCQDTKIMFEGIILCEDLIPCNQSIQIEDFTQYCKNDYQDQFLERLSEHSFAVKNISLSNIQITNLDGTFTSLEQIEFEADKLIQNMFFDSELNQFYFNYSAQSAVLFDKKYFEDFICNSKYTFENVTICGGFDCIQQVYLSRKGFNCVQLEGCTFNISTCLVDSQFESGCDVIRQFEYGQVCIRDSYQLEYVVKNDFTDQNLTKKLCWINQIIKNQNCEVSADSVYTQSNFELQYSEKQSYANRAYNPLDCQIVYVSQVCGHQCTTIVDTNNRVCVQEHMAEKMGDYQ</sequence>
<protein>
    <submittedName>
        <fullName evidence="1">Uncharacterized protein</fullName>
    </submittedName>
</protein>